<protein>
    <submittedName>
        <fullName evidence="1">Uncharacterized protein</fullName>
    </submittedName>
</protein>
<name>A0A8E0VK18_9TREM</name>
<proteinExistence type="predicted"/>
<organism evidence="1 2">
    <name type="scientific">Fasciolopsis buskii</name>
    <dbReference type="NCBI Taxonomy" id="27845"/>
    <lineage>
        <taxon>Eukaryota</taxon>
        <taxon>Metazoa</taxon>
        <taxon>Spiralia</taxon>
        <taxon>Lophotrochozoa</taxon>
        <taxon>Platyhelminthes</taxon>
        <taxon>Trematoda</taxon>
        <taxon>Digenea</taxon>
        <taxon>Plagiorchiida</taxon>
        <taxon>Echinostomata</taxon>
        <taxon>Echinostomatoidea</taxon>
        <taxon>Fasciolidae</taxon>
        <taxon>Fasciolopsis</taxon>
    </lineage>
</organism>
<evidence type="ECO:0000313" key="1">
    <source>
        <dbReference type="EMBL" id="KAA0190213.1"/>
    </source>
</evidence>
<evidence type="ECO:0000313" key="2">
    <source>
        <dbReference type="Proteomes" id="UP000728185"/>
    </source>
</evidence>
<dbReference type="EMBL" id="LUCM01007285">
    <property type="protein sequence ID" value="KAA0190213.1"/>
    <property type="molecule type" value="Genomic_DNA"/>
</dbReference>
<gene>
    <name evidence="1" type="ORF">FBUS_06294</name>
</gene>
<dbReference type="AlphaFoldDB" id="A0A8E0VK18"/>
<dbReference type="Proteomes" id="UP000728185">
    <property type="component" value="Unassembled WGS sequence"/>
</dbReference>
<reference evidence="1" key="1">
    <citation type="submission" date="2019-05" db="EMBL/GenBank/DDBJ databases">
        <title>Annotation for the trematode Fasciolopsis buski.</title>
        <authorList>
            <person name="Choi Y.-J."/>
        </authorList>
    </citation>
    <scope>NUCLEOTIDE SEQUENCE</scope>
    <source>
        <strain evidence="1">HT</strain>
        <tissue evidence="1">Whole worm</tissue>
    </source>
</reference>
<accession>A0A8E0VK18</accession>
<keyword evidence="2" id="KW-1185">Reference proteome</keyword>
<comment type="caution">
    <text evidence="1">The sequence shown here is derived from an EMBL/GenBank/DDBJ whole genome shotgun (WGS) entry which is preliminary data.</text>
</comment>
<sequence>MQYLFEQGDHNSILCEWSMHVVELHGDMSGWRRTRVLFDPILR</sequence>